<dbReference type="Pfam" id="PF00455">
    <property type="entry name" value="DeoRC"/>
    <property type="match status" value="1"/>
</dbReference>
<dbReference type="PROSITE" id="PS51000">
    <property type="entry name" value="HTH_DEOR_2"/>
    <property type="match status" value="1"/>
</dbReference>
<evidence type="ECO:0000259" key="6">
    <source>
        <dbReference type="PROSITE" id="PS51000"/>
    </source>
</evidence>
<keyword evidence="4" id="KW-0804">Transcription</keyword>
<feature type="domain" description="HTH deoR-type" evidence="6">
    <location>
        <begin position="3"/>
        <end position="58"/>
    </location>
</feature>
<dbReference type="Proteomes" id="UP000275356">
    <property type="component" value="Unassembled WGS sequence"/>
</dbReference>
<dbReference type="InterPro" id="IPR036390">
    <property type="entry name" value="WH_DNA-bd_sf"/>
</dbReference>
<keyword evidence="8" id="KW-1185">Reference proteome</keyword>
<dbReference type="InterPro" id="IPR014036">
    <property type="entry name" value="DeoR-like_C"/>
</dbReference>
<evidence type="ECO:0000313" key="8">
    <source>
        <dbReference type="Proteomes" id="UP000275356"/>
    </source>
</evidence>
<dbReference type="SUPFAM" id="SSF46785">
    <property type="entry name" value="Winged helix' DNA-binding domain"/>
    <property type="match status" value="1"/>
</dbReference>
<dbReference type="GO" id="GO:0003700">
    <property type="term" value="F:DNA-binding transcription factor activity"/>
    <property type="evidence" value="ECO:0007669"/>
    <property type="project" value="InterPro"/>
</dbReference>
<evidence type="ECO:0000256" key="5">
    <source>
        <dbReference type="ARBA" id="ARBA00024937"/>
    </source>
</evidence>
<proteinExistence type="predicted"/>
<dbReference type="InterPro" id="IPR037171">
    <property type="entry name" value="NagB/RpiA_transferase-like"/>
</dbReference>
<dbReference type="EMBL" id="RKHQ01000001">
    <property type="protein sequence ID" value="ROR97406.1"/>
    <property type="molecule type" value="Genomic_DNA"/>
</dbReference>
<dbReference type="Pfam" id="PF08220">
    <property type="entry name" value="HTH_DeoR"/>
    <property type="match status" value="1"/>
</dbReference>
<accession>A0A3N2DC93</accession>
<dbReference type="SUPFAM" id="SSF100950">
    <property type="entry name" value="NagB/RpiA/CoA transferase-like"/>
    <property type="match status" value="1"/>
</dbReference>
<evidence type="ECO:0000256" key="3">
    <source>
        <dbReference type="ARBA" id="ARBA00023015"/>
    </source>
</evidence>
<dbReference type="InterPro" id="IPR001034">
    <property type="entry name" value="DeoR_HTH"/>
</dbReference>
<gene>
    <name evidence="7" type="ORF">EDD28_2004</name>
</gene>
<protein>
    <recommendedName>
        <fullName evidence="1">Lactose phosphotransferase system repressor</fullName>
    </recommendedName>
</protein>
<evidence type="ECO:0000313" key="7">
    <source>
        <dbReference type="EMBL" id="ROR97406.1"/>
    </source>
</evidence>
<sequence>MYAPERHAEIVMLARADGRVDVTALAARFDVATETIRRDLTALERRGLLRRVHGGAVALERLPFEPTVVERDAVHTAQKDAIAQAALAEIGDATTILIDGGTTTARLVQVLPTDRQLTVITQAIPIANALAQRDNVTLLVVGGTTRGTTLTNVGPWATSAISTLTTDLAFLGTNGLTLERGLSTRDVAEAEVKRAITGAARRVVVLADHSKIGHDELVTFAQLEAVDTIVTDAAVDAHLASEIAAAGVEVVRA</sequence>
<keyword evidence="2" id="KW-0678">Repressor</keyword>
<dbReference type="PANTHER" id="PTHR30363:SF4">
    <property type="entry name" value="GLYCEROL-3-PHOSPHATE REGULON REPRESSOR"/>
    <property type="match status" value="1"/>
</dbReference>
<keyword evidence="3" id="KW-0805">Transcription regulation</keyword>
<dbReference type="InterPro" id="IPR050313">
    <property type="entry name" value="Carb_Metab_HTH_regulators"/>
</dbReference>
<comment type="function">
    <text evidence="5">Repressor of the lactose catabolism operon. Galactose-6-phosphate is the inducer.</text>
</comment>
<evidence type="ECO:0000256" key="2">
    <source>
        <dbReference type="ARBA" id="ARBA00022491"/>
    </source>
</evidence>
<reference evidence="7 8" key="1">
    <citation type="submission" date="2018-11" db="EMBL/GenBank/DDBJ databases">
        <title>Sequencing the genomes of 1000 actinobacteria strains.</title>
        <authorList>
            <person name="Klenk H.-P."/>
        </authorList>
    </citation>
    <scope>NUCLEOTIDE SEQUENCE [LARGE SCALE GENOMIC DNA]</scope>
    <source>
        <strain evidence="7 8">DSM 13521</strain>
    </source>
</reference>
<dbReference type="AlphaFoldDB" id="A0A3N2DC93"/>
<dbReference type="PRINTS" id="PR00037">
    <property type="entry name" value="HTHLACR"/>
</dbReference>
<dbReference type="RefSeq" id="WP_123739462.1">
    <property type="nucleotide sequence ID" value="NZ_CALFQU010000023.1"/>
</dbReference>
<evidence type="ECO:0000256" key="4">
    <source>
        <dbReference type="ARBA" id="ARBA00023163"/>
    </source>
</evidence>
<dbReference type="PANTHER" id="PTHR30363">
    <property type="entry name" value="HTH-TYPE TRANSCRIPTIONAL REGULATOR SRLR-RELATED"/>
    <property type="match status" value="1"/>
</dbReference>
<organism evidence="7 8">
    <name type="scientific">Salana multivorans</name>
    <dbReference type="NCBI Taxonomy" id="120377"/>
    <lineage>
        <taxon>Bacteria</taxon>
        <taxon>Bacillati</taxon>
        <taxon>Actinomycetota</taxon>
        <taxon>Actinomycetes</taxon>
        <taxon>Micrococcales</taxon>
        <taxon>Beutenbergiaceae</taxon>
        <taxon>Salana</taxon>
    </lineage>
</organism>
<comment type="caution">
    <text evidence="7">The sequence shown here is derived from an EMBL/GenBank/DDBJ whole genome shotgun (WGS) entry which is preliminary data.</text>
</comment>
<dbReference type="SMART" id="SM01134">
    <property type="entry name" value="DeoRC"/>
    <property type="match status" value="1"/>
</dbReference>
<dbReference type="OrthoDB" id="7688673at2"/>
<dbReference type="SMART" id="SM00420">
    <property type="entry name" value="HTH_DEOR"/>
    <property type="match status" value="1"/>
</dbReference>
<name>A0A3N2DC93_9MICO</name>
<dbReference type="Gene3D" id="3.40.50.1360">
    <property type="match status" value="1"/>
</dbReference>
<evidence type="ECO:0000256" key="1">
    <source>
        <dbReference type="ARBA" id="ARBA00021390"/>
    </source>
</evidence>